<dbReference type="Gene3D" id="2.60.40.10">
    <property type="entry name" value="Immunoglobulins"/>
    <property type="match status" value="2"/>
</dbReference>
<evidence type="ECO:0000256" key="3">
    <source>
        <dbReference type="ARBA" id="ARBA00022729"/>
    </source>
</evidence>
<dbReference type="PANTHER" id="PTHR34819:SF3">
    <property type="entry name" value="CELL SURFACE PROTEIN"/>
    <property type="match status" value="1"/>
</dbReference>
<dbReference type="NCBIfam" id="TIGR01451">
    <property type="entry name" value="B_ant_repeat"/>
    <property type="match status" value="3"/>
</dbReference>
<dbReference type="EMBL" id="CP025682">
    <property type="protein sequence ID" value="AUN93732.1"/>
    <property type="molecule type" value="Genomic_DNA"/>
</dbReference>
<feature type="domain" description="DUF11" evidence="5">
    <location>
        <begin position="1080"/>
        <end position="1190"/>
    </location>
</feature>
<feature type="domain" description="DUF11" evidence="5">
    <location>
        <begin position="596"/>
        <end position="739"/>
    </location>
</feature>
<evidence type="ECO:0000256" key="4">
    <source>
        <dbReference type="SAM" id="Phobius"/>
    </source>
</evidence>
<sequence length="1479" mass="152806">MIGIELLQGAARRESGRGVNARSAARRLLAVLRGLIFVPGLVLAAGTAMAQNVDLVLNHDLTSAATINASDTAAFTVTVDNSDPTHTGDANNVVVTYQISATDTLLSASPSQGSCSLPPDASNTFTCNFGTIPHTTNATLDVVVRATGTGVGSFPYTMTTNAAVATSSTDTEATNNDEERTVTVQEGTDVGIVLNSSPGAIASGGIWTHEMVVTNHGPIGATNIVAHLDLPAGAILVGSLPAGCSAGAPGVVCQIASLALSGVQNIGPITTQIAATSGSNLSATALVDSLDQYDGNTTNQSSTRQVDVNPGSDLAVTLGQSGGPFLENEPFALTANPSYTGEVPDVPELSISVDPGLQIQNPAVFNQNGWTCSVSGQLVSCSGLDTSGMTAGANQPLGVVTVNVVGDTAGTYSANEATVSADYTNKPDPNLDNNIDGTAPAIVAAELNLGIVKSAPQRDLRTIGAAYPFDYSVTVRNNGNVGFWGDLTWTDTVPEGLTITNIAAPGGWTCTTVPPNVVGADTFTCSRTYAEGAPFAVNATQAFTITAFANGDIVGDLVNGACLTTIDHDLGFLENEVATPCSNATINAQTPGSSADLLVEKTASAATVNAGETLTYTLRIVNDGPATSTSVTLTDVLSNLFTNSGGNSFQGVTVNNGTASGGSCGSSGNVGNPSSRTLSCTFTSIPVCSGGDCPTVTVTILPHGNSADGTALTRGNTASAYSSVVADPDYSNNTDNVDVSIDALTDLALSKTVTTWSGELGTPLNYRIQVTNEGASGASSLTMTDVLPHDLTYLSVNPGGGASCATQPTANSTTEASNDQIICTRSTLARGATWTIDVATRPNHGIAPGSTLVNNAVVTTDTPETTSDNNADTADAEVGEASVDLAVIKSDTPDPVFVADTVTYTVQIINNGPSVASAATIYDFLPSEGFRFVEDSITYYDVSGGVFTEIDPGDLAGLGIACSKEPDDEAFGTGYPDQPLDDSYLWPMDTVENPDYLDGVWDPLQGDLVEDADLICNMGLLLNGQIRAIRYELEADTRGVYFNYAISRAQEHRDNGADGPDPVPTNDVTRERTTVRSVPDVSITKVASSSLVSVMEPFDFVITFTNHHATEPAYFPEIRDVLPAGMELTGAPILVSGAPGGSVCTGAAGDESFECSFGSGLPPGQSVTVSVPVWVVSDGAGPRTNRVELHLDTDLEFDEPPPPVAEDEDTVDVVISSLAGRVYHDNDYSGVHTVGNPPIENVLITLNGVSTWGDPVTRSATTAPDGTYFFGDLPSGLYTVTQTQPGGWIDGPVNPGSVGGVPVTNEIGSIELPADTDAVQYNFGEYLDSDSGQLASVAGHVYHDANRNGVFDDAESGIADVVVTLWRDGAVVATALTDAGGAYFFGQLAPGTYRITETHPDGWIDGAEAVGVGATEPGVSPETDVFESIVLQGGDAAQNYDFGEYTSQDIAPIPTLQFKAMLLLILLMGVYAMYRRREV</sequence>
<proteinExistence type="predicted"/>
<dbReference type="InterPro" id="IPR047589">
    <property type="entry name" value="DUF11_rpt"/>
</dbReference>
<evidence type="ECO:0000259" key="6">
    <source>
        <dbReference type="Pfam" id="PF17210"/>
    </source>
</evidence>
<feature type="domain" description="DUF11" evidence="5">
    <location>
        <begin position="746"/>
        <end position="874"/>
    </location>
</feature>
<evidence type="ECO:0000256" key="2">
    <source>
        <dbReference type="ARBA" id="ARBA00022525"/>
    </source>
</evidence>
<dbReference type="InterPro" id="IPR051172">
    <property type="entry name" value="Chlamydia_OmcB"/>
</dbReference>
<dbReference type="InterPro" id="IPR001434">
    <property type="entry name" value="OmcB-like_DUF11"/>
</dbReference>
<dbReference type="OrthoDB" id="9773411at2"/>
<keyword evidence="8" id="KW-1185">Reference proteome</keyword>
<dbReference type="Pfam" id="PF17210">
    <property type="entry name" value="SdrD_B"/>
    <property type="match status" value="2"/>
</dbReference>
<name>A0A2I6S387_9RHOO</name>
<keyword evidence="2" id="KW-0964">Secreted</keyword>
<dbReference type="Proteomes" id="UP000242205">
    <property type="component" value="Chromosome"/>
</dbReference>
<evidence type="ECO:0000259" key="5">
    <source>
        <dbReference type="Pfam" id="PF01345"/>
    </source>
</evidence>
<keyword evidence="4" id="KW-1133">Transmembrane helix</keyword>
<gene>
    <name evidence="7" type="ORF">C0099_01540</name>
</gene>
<evidence type="ECO:0008006" key="9">
    <source>
        <dbReference type="Google" id="ProtNLM"/>
    </source>
</evidence>
<evidence type="ECO:0000256" key="1">
    <source>
        <dbReference type="ARBA" id="ARBA00004613"/>
    </source>
</evidence>
<comment type="subcellular location">
    <subcellularLocation>
        <location evidence="1">Secreted</location>
    </subcellularLocation>
</comment>
<feature type="transmembrane region" description="Helical" evidence="4">
    <location>
        <begin position="1456"/>
        <end position="1474"/>
    </location>
</feature>
<organism evidence="7 8">
    <name type="scientific">Pseudazoarcus pumilus</name>
    <dbReference type="NCBI Taxonomy" id="2067960"/>
    <lineage>
        <taxon>Bacteria</taxon>
        <taxon>Pseudomonadati</taxon>
        <taxon>Pseudomonadota</taxon>
        <taxon>Betaproteobacteria</taxon>
        <taxon>Rhodocyclales</taxon>
        <taxon>Zoogloeaceae</taxon>
        <taxon>Pseudazoarcus</taxon>
    </lineage>
</organism>
<dbReference type="Pfam" id="PF01345">
    <property type="entry name" value="DUF11"/>
    <property type="match status" value="6"/>
</dbReference>
<feature type="domain" description="SD-repeat containing protein B" evidence="6">
    <location>
        <begin position="1337"/>
        <end position="1443"/>
    </location>
</feature>
<evidence type="ECO:0000313" key="8">
    <source>
        <dbReference type="Proteomes" id="UP000242205"/>
    </source>
</evidence>
<dbReference type="GO" id="GO:0005576">
    <property type="term" value="C:extracellular region"/>
    <property type="evidence" value="ECO:0007669"/>
    <property type="project" value="UniProtKB-SubCell"/>
</dbReference>
<reference evidence="7 8" key="1">
    <citation type="submission" date="2018-01" db="EMBL/GenBank/DDBJ databases">
        <authorList>
            <person name="Fu G.-Y."/>
        </authorList>
    </citation>
    <scope>NUCLEOTIDE SEQUENCE [LARGE SCALE GENOMIC DNA]</scope>
    <source>
        <strain evidence="7 8">SY39</strain>
    </source>
</reference>
<feature type="domain" description="DUF11" evidence="5">
    <location>
        <begin position="884"/>
        <end position="948"/>
    </location>
</feature>
<feature type="transmembrane region" description="Helical" evidence="4">
    <location>
        <begin position="30"/>
        <end position="50"/>
    </location>
</feature>
<accession>A0A2I6S387</accession>
<dbReference type="RefSeq" id="WP_102245806.1">
    <property type="nucleotide sequence ID" value="NZ_CP025682.1"/>
</dbReference>
<keyword evidence="3" id="KW-0732">Signal</keyword>
<dbReference type="InterPro" id="IPR013783">
    <property type="entry name" value="Ig-like_fold"/>
</dbReference>
<protein>
    <recommendedName>
        <fullName evidence="9">SD-repeat containing protein B domain-containing protein</fullName>
    </recommendedName>
</protein>
<keyword evidence="4" id="KW-0472">Membrane</keyword>
<dbReference type="InterPro" id="IPR033764">
    <property type="entry name" value="Sdr_B"/>
</dbReference>
<feature type="domain" description="DUF11" evidence="5">
    <location>
        <begin position="189"/>
        <end position="305"/>
    </location>
</feature>
<feature type="domain" description="DUF11" evidence="5">
    <location>
        <begin position="54"/>
        <end position="182"/>
    </location>
</feature>
<dbReference type="PANTHER" id="PTHR34819">
    <property type="entry name" value="LARGE CYSTEINE-RICH PERIPLASMIC PROTEIN OMCB"/>
    <property type="match status" value="1"/>
</dbReference>
<dbReference type="SUPFAM" id="SSF117074">
    <property type="entry name" value="Hypothetical protein PA1324"/>
    <property type="match status" value="2"/>
</dbReference>
<feature type="domain" description="SD-repeat containing protein B" evidence="6">
    <location>
        <begin position="1218"/>
        <end position="1297"/>
    </location>
</feature>
<dbReference type="KEGG" id="atw:C0099_01540"/>
<evidence type="ECO:0000313" key="7">
    <source>
        <dbReference type="EMBL" id="AUN93732.1"/>
    </source>
</evidence>
<keyword evidence="4" id="KW-0812">Transmembrane</keyword>